<organism evidence="1 2">
    <name type="scientific">Mesorhizobium delmotii</name>
    <dbReference type="NCBI Taxonomy" id="1631247"/>
    <lineage>
        <taxon>Bacteria</taxon>
        <taxon>Pseudomonadati</taxon>
        <taxon>Pseudomonadota</taxon>
        <taxon>Alphaproteobacteria</taxon>
        <taxon>Hyphomicrobiales</taxon>
        <taxon>Phyllobacteriaceae</taxon>
        <taxon>Mesorhizobium</taxon>
    </lineage>
</organism>
<proteinExistence type="predicted"/>
<dbReference type="EMBL" id="FUIG01000013">
    <property type="protein sequence ID" value="SJM28634.1"/>
    <property type="molecule type" value="Genomic_DNA"/>
</dbReference>
<evidence type="ECO:0000313" key="2">
    <source>
        <dbReference type="Proteomes" id="UP000245698"/>
    </source>
</evidence>
<keyword evidence="2" id="KW-1185">Reference proteome</keyword>
<reference evidence="2" key="1">
    <citation type="submission" date="2016-12" db="EMBL/GenBank/DDBJ databases">
        <authorList>
            <person name="Brunel B."/>
        </authorList>
    </citation>
    <scope>NUCLEOTIDE SEQUENCE [LARGE SCALE GENOMIC DNA]</scope>
</reference>
<sequence>MNAIQALSQLSYGPTPAVYRRRCRRRDPARVETAPLVQRLLTPPSVNIKPSRAAFY</sequence>
<evidence type="ECO:0000313" key="1">
    <source>
        <dbReference type="EMBL" id="SJM28634.1"/>
    </source>
</evidence>
<name>A0A2P9ABZ6_9HYPH</name>
<dbReference type="Proteomes" id="UP000245698">
    <property type="component" value="Unassembled WGS sequence"/>
</dbReference>
<protein>
    <submittedName>
        <fullName evidence="1">Uncharacterized protein</fullName>
    </submittedName>
</protein>
<accession>A0A2P9ABZ6</accession>
<gene>
    <name evidence="1" type="ORF">BQ8482_110564</name>
</gene>
<dbReference type="AlphaFoldDB" id="A0A2P9ABZ6"/>